<reference evidence="2 3" key="1">
    <citation type="submission" date="2016-10" db="EMBL/GenBank/DDBJ databases">
        <authorList>
            <person name="de Groot N.N."/>
        </authorList>
    </citation>
    <scope>NUCLEOTIDE SEQUENCE [LARGE SCALE GENOMIC DNA]</scope>
    <source>
        <strain evidence="2 3">S5-249</strain>
    </source>
</reference>
<keyword evidence="2" id="KW-0418">Kinase</keyword>
<organism evidence="2 3">
    <name type="scientific">Sphingomonas jatrophae</name>
    <dbReference type="NCBI Taxonomy" id="1166337"/>
    <lineage>
        <taxon>Bacteria</taxon>
        <taxon>Pseudomonadati</taxon>
        <taxon>Pseudomonadota</taxon>
        <taxon>Alphaproteobacteria</taxon>
        <taxon>Sphingomonadales</taxon>
        <taxon>Sphingomonadaceae</taxon>
        <taxon>Sphingomonas</taxon>
    </lineage>
</organism>
<dbReference type="Proteomes" id="UP000198824">
    <property type="component" value="Unassembled WGS sequence"/>
</dbReference>
<dbReference type="EMBL" id="FOZG01000002">
    <property type="protein sequence ID" value="SFS00073.1"/>
    <property type="molecule type" value="Genomic_DNA"/>
</dbReference>
<dbReference type="AlphaFoldDB" id="A0A1I6L9A0"/>
<keyword evidence="2" id="KW-0808">Transferase</keyword>
<dbReference type="Pfam" id="PF02518">
    <property type="entry name" value="HATPase_c"/>
    <property type="match status" value="1"/>
</dbReference>
<feature type="domain" description="Histidine kinase/HSP90-like ATPase" evidence="1">
    <location>
        <begin position="35"/>
        <end position="113"/>
    </location>
</feature>
<protein>
    <submittedName>
        <fullName evidence="2">Histidine kinase-, DNA gyrase B-, and HSP90-like ATPase</fullName>
    </submittedName>
</protein>
<proteinExistence type="predicted"/>
<dbReference type="SUPFAM" id="SSF55874">
    <property type="entry name" value="ATPase domain of HSP90 chaperone/DNA topoisomerase II/histidine kinase"/>
    <property type="match status" value="1"/>
</dbReference>
<evidence type="ECO:0000313" key="2">
    <source>
        <dbReference type="EMBL" id="SFS00073.1"/>
    </source>
</evidence>
<sequence length="658" mass="74520">MTAETDTLVKPDMVAVLQRTHVSKDLHGFLLPTLEAVSNAMHGIEARFRDDARKQGTIEIAMSSINDPQHLMISITDNGIGLDDGNYRSFKTPFSGHKLQQNGRGFGRFIAFKVFNRILYSSRFEALPAPDRRTFRFDIHREDELIYHDGEPDFAHLGLRVDYDEPRPEWHELIATLDESDIADHIGSHFLPHFLYRWLPEITIRFDDAEASSITAHFKNIFVQSELGSFDVQIDGKAETIDYSLTKVPRTRSFKNHSLLFAAGDRIVGNPRDLTNLLGQPAFMDDQDKPYIVIGVVRSDAFETRLNDARTGINISPAIIEEIVGAVGDIIQSTEKSQIDKIKTTQSRDLETALQENPILRIGLKGQSISSYVAGKPNNWKAQQFVSDLAIERYRVSRDLTKAITSAANDPDNYMTNIKDIVDKIDASNKEALAEYVVHRKKVIELIEAARKYGSSGTHAPEDTIHDLVFHRFSDSVDTDYFEHNLWLVDDALAFLPYISSDRAMHGKGRKKGDKIADLAFFDDSLVLGDNDGTTITIIEFKRPSRDDYRFGDVKHDPVMQVIETLKDATMAGGIARTDGSHFAFRGVVRRFGYIVADLKPSLVNVLRNHDFKNDWNPDIYVRYRDNEQIFIQAMGYDTLIAHAKKRNQAFFSVLFGD</sequence>
<dbReference type="GO" id="GO:0016301">
    <property type="term" value="F:kinase activity"/>
    <property type="evidence" value="ECO:0007669"/>
    <property type="project" value="UniProtKB-KW"/>
</dbReference>
<accession>A0A1I6L9A0</accession>
<dbReference type="InterPro" id="IPR036890">
    <property type="entry name" value="HATPase_C_sf"/>
</dbReference>
<dbReference type="Gene3D" id="3.30.565.10">
    <property type="entry name" value="Histidine kinase-like ATPase, C-terminal domain"/>
    <property type="match status" value="1"/>
</dbReference>
<name>A0A1I6L9A0_9SPHN</name>
<dbReference type="STRING" id="1166337.SAMN05192580_2471"/>
<evidence type="ECO:0000313" key="3">
    <source>
        <dbReference type="Proteomes" id="UP000198824"/>
    </source>
</evidence>
<keyword evidence="3" id="KW-1185">Reference proteome</keyword>
<evidence type="ECO:0000259" key="1">
    <source>
        <dbReference type="Pfam" id="PF02518"/>
    </source>
</evidence>
<dbReference type="InterPro" id="IPR003594">
    <property type="entry name" value="HATPase_dom"/>
</dbReference>
<dbReference type="RefSeq" id="WP_165611297.1">
    <property type="nucleotide sequence ID" value="NZ_FOZG01000002.1"/>
</dbReference>
<gene>
    <name evidence="2" type="ORF">SAMN05192580_2471</name>
</gene>